<name>A0ABR1QN76_9PEZI</name>
<dbReference type="EMBL" id="JAQQWE010000003">
    <property type="protein sequence ID" value="KAK7959789.1"/>
    <property type="molecule type" value="Genomic_DNA"/>
</dbReference>
<evidence type="ECO:0000313" key="4">
    <source>
        <dbReference type="Proteomes" id="UP001391051"/>
    </source>
</evidence>
<accession>A0ABR1QN76</accession>
<feature type="compositionally biased region" description="Basic residues" evidence="1">
    <location>
        <begin position="67"/>
        <end position="77"/>
    </location>
</feature>
<keyword evidence="4" id="KW-1185">Reference proteome</keyword>
<gene>
    <name evidence="3" type="ORF">PG986_004643</name>
</gene>
<feature type="chain" id="PRO_5047089346" evidence="2">
    <location>
        <begin position="26"/>
        <end position="113"/>
    </location>
</feature>
<evidence type="ECO:0000313" key="3">
    <source>
        <dbReference type="EMBL" id="KAK7959789.1"/>
    </source>
</evidence>
<dbReference type="GeneID" id="92073927"/>
<comment type="caution">
    <text evidence="3">The sequence shown here is derived from an EMBL/GenBank/DDBJ whole genome shotgun (WGS) entry which is preliminary data.</text>
</comment>
<dbReference type="RefSeq" id="XP_066703492.1">
    <property type="nucleotide sequence ID" value="XM_066840865.1"/>
</dbReference>
<keyword evidence="2" id="KW-0732">Signal</keyword>
<sequence>MATRRGANGHEQFLAAAMLLLPGSGVGPGLDGENVGNNENDQYEERLRAGRGVVRARPTGVVEAGRGRGRGPARLRRGMSGTTCRGCGSGRWGPESAPATPRKDPSAASMESL</sequence>
<proteinExistence type="predicted"/>
<protein>
    <submittedName>
        <fullName evidence="3">Uncharacterized protein</fullName>
    </submittedName>
</protein>
<feature type="signal peptide" evidence="2">
    <location>
        <begin position="1"/>
        <end position="25"/>
    </location>
</feature>
<dbReference type="Proteomes" id="UP001391051">
    <property type="component" value="Unassembled WGS sequence"/>
</dbReference>
<organism evidence="3 4">
    <name type="scientific">Apiospora aurea</name>
    <dbReference type="NCBI Taxonomy" id="335848"/>
    <lineage>
        <taxon>Eukaryota</taxon>
        <taxon>Fungi</taxon>
        <taxon>Dikarya</taxon>
        <taxon>Ascomycota</taxon>
        <taxon>Pezizomycotina</taxon>
        <taxon>Sordariomycetes</taxon>
        <taxon>Xylariomycetidae</taxon>
        <taxon>Amphisphaeriales</taxon>
        <taxon>Apiosporaceae</taxon>
        <taxon>Apiospora</taxon>
    </lineage>
</organism>
<feature type="region of interest" description="Disordered" evidence="1">
    <location>
        <begin position="63"/>
        <end position="113"/>
    </location>
</feature>
<evidence type="ECO:0000256" key="2">
    <source>
        <dbReference type="SAM" id="SignalP"/>
    </source>
</evidence>
<evidence type="ECO:0000256" key="1">
    <source>
        <dbReference type="SAM" id="MobiDB-lite"/>
    </source>
</evidence>
<reference evidence="3 4" key="1">
    <citation type="submission" date="2023-01" db="EMBL/GenBank/DDBJ databases">
        <title>Analysis of 21 Apiospora genomes using comparative genomics revels a genus with tremendous synthesis potential of carbohydrate active enzymes and secondary metabolites.</title>
        <authorList>
            <person name="Sorensen T."/>
        </authorList>
    </citation>
    <scope>NUCLEOTIDE SEQUENCE [LARGE SCALE GENOMIC DNA]</scope>
    <source>
        <strain evidence="3 4">CBS 24483</strain>
    </source>
</reference>